<dbReference type="InterPro" id="IPR004932">
    <property type="entry name" value="Rer1"/>
</dbReference>
<protein>
    <recommendedName>
        <fullName evidence="6">Protein RER1</fullName>
    </recommendedName>
</protein>
<dbReference type="GO" id="GO:0005783">
    <property type="term" value="C:endoplasmic reticulum"/>
    <property type="evidence" value="ECO:0007669"/>
    <property type="project" value="GOC"/>
</dbReference>
<sequence>MVLDTVHQFMRDKLAGEVQLRWCMFLFVLVIYLIRVLIKQSHHIITYAVGIYLIQGFILFATPKMKNAEDPFETLTEEQIQEEQKRFDGPFIRNLPEYDFWVFYMKVVSISFILTFFSFLDIPVFVPLLVLYFFIMVFATLAKLMQHQKLYKYNPWTTISSFKKNLN</sequence>
<evidence type="ECO:0000256" key="3">
    <source>
        <dbReference type="ARBA" id="ARBA00022692"/>
    </source>
</evidence>
<name>A0A1W0E9E5_9MICR</name>
<dbReference type="GO" id="GO:0000139">
    <property type="term" value="C:Golgi membrane"/>
    <property type="evidence" value="ECO:0007669"/>
    <property type="project" value="TreeGrafter"/>
</dbReference>
<dbReference type="PANTHER" id="PTHR10743">
    <property type="entry name" value="PROTEIN RER1"/>
    <property type="match status" value="1"/>
</dbReference>
<dbReference type="PIRSF" id="PIRSF016013">
    <property type="entry name" value="AtER_Rer1p"/>
    <property type="match status" value="1"/>
</dbReference>
<dbReference type="OrthoDB" id="448250at2759"/>
<evidence type="ECO:0000256" key="7">
    <source>
        <dbReference type="SAM" id="Phobius"/>
    </source>
</evidence>
<comment type="function">
    <text evidence="6">Involved in the retrieval of endoplasmic reticulum membrane proteins from the early Golgi compartment.</text>
</comment>
<dbReference type="EMBL" id="MNPJ01000001">
    <property type="protein sequence ID" value="OQS55877.1"/>
    <property type="molecule type" value="Genomic_DNA"/>
</dbReference>
<dbReference type="Proteomes" id="UP000192758">
    <property type="component" value="Unassembled WGS sequence"/>
</dbReference>
<evidence type="ECO:0000256" key="6">
    <source>
        <dbReference type="PIRNR" id="PIRNR016013"/>
    </source>
</evidence>
<accession>A0A1W0E9E5</accession>
<feature type="transmembrane region" description="Helical" evidence="7">
    <location>
        <begin position="20"/>
        <end position="38"/>
    </location>
</feature>
<gene>
    <name evidence="8" type="primary">RER1C</name>
    <name evidence="8" type="ORF">EHP00_416</name>
</gene>
<evidence type="ECO:0000256" key="2">
    <source>
        <dbReference type="ARBA" id="ARBA00006070"/>
    </source>
</evidence>
<feature type="transmembrane region" description="Helical" evidence="7">
    <location>
        <begin position="100"/>
        <end position="119"/>
    </location>
</feature>
<evidence type="ECO:0000256" key="4">
    <source>
        <dbReference type="ARBA" id="ARBA00022989"/>
    </source>
</evidence>
<feature type="transmembrane region" description="Helical" evidence="7">
    <location>
        <begin position="44"/>
        <end position="62"/>
    </location>
</feature>
<proteinExistence type="inferred from homology"/>
<keyword evidence="5 6" id="KW-0472">Membrane</keyword>
<comment type="subcellular location">
    <subcellularLocation>
        <location evidence="1">Membrane</location>
        <topology evidence="1">Multi-pass membrane protein</topology>
    </subcellularLocation>
</comment>
<dbReference type="VEuPathDB" id="MicrosporidiaDB:EHP00_416"/>
<dbReference type="GO" id="GO:0006621">
    <property type="term" value="P:protein retention in ER lumen"/>
    <property type="evidence" value="ECO:0007669"/>
    <property type="project" value="TreeGrafter"/>
</dbReference>
<dbReference type="PANTHER" id="PTHR10743:SF0">
    <property type="entry name" value="PROTEIN RER1"/>
    <property type="match status" value="1"/>
</dbReference>
<comment type="similarity">
    <text evidence="2 6">Belongs to the RER1 family.</text>
</comment>
<comment type="caution">
    <text evidence="8">The sequence shown here is derived from an EMBL/GenBank/DDBJ whole genome shotgun (WGS) entry which is preliminary data.</text>
</comment>
<dbReference type="GO" id="GO:0006890">
    <property type="term" value="P:retrograde vesicle-mediated transport, Golgi to endoplasmic reticulum"/>
    <property type="evidence" value="ECO:0007669"/>
    <property type="project" value="TreeGrafter"/>
</dbReference>
<organism evidence="8 9">
    <name type="scientific">Ecytonucleospora hepatopenaei</name>
    <dbReference type="NCBI Taxonomy" id="646526"/>
    <lineage>
        <taxon>Eukaryota</taxon>
        <taxon>Fungi</taxon>
        <taxon>Fungi incertae sedis</taxon>
        <taxon>Microsporidia</taxon>
        <taxon>Enterocytozoonidae</taxon>
        <taxon>Ecytonucleospora</taxon>
    </lineage>
</organism>
<feature type="transmembrane region" description="Helical" evidence="7">
    <location>
        <begin position="125"/>
        <end position="144"/>
    </location>
</feature>
<dbReference type="Pfam" id="PF03248">
    <property type="entry name" value="Rer1"/>
    <property type="match status" value="1"/>
</dbReference>
<evidence type="ECO:0000313" key="9">
    <source>
        <dbReference type="Proteomes" id="UP000192758"/>
    </source>
</evidence>
<reference evidence="8 9" key="1">
    <citation type="journal article" date="2017" name="Environ. Microbiol.">
        <title>Decay of the glycolytic pathway and adaptation to intranuclear parasitism within Enterocytozoonidae microsporidia.</title>
        <authorList>
            <person name="Wiredu Boakye D."/>
            <person name="Jaroenlak P."/>
            <person name="Prachumwat A."/>
            <person name="Williams T.A."/>
            <person name="Bateman K.S."/>
            <person name="Itsathitphaisarn O."/>
            <person name="Sritunyalucksana K."/>
            <person name="Paszkiewicz K.H."/>
            <person name="Moore K.A."/>
            <person name="Stentiford G.D."/>
            <person name="Williams B.A."/>
        </authorList>
    </citation>
    <scope>NUCLEOTIDE SEQUENCE [LARGE SCALE GENOMIC DNA]</scope>
    <source>
        <strain evidence="8 9">TH1</strain>
    </source>
</reference>
<evidence type="ECO:0000256" key="1">
    <source>
        <dbReference type="ARBA" id="ARBA00004141"/>
    </source>
</evidence>
<keyword evidence="3 7" id="KW-0812">Transmembrane</keyword>
<dbReference type="AlphaFoldDB" id="A0A1W0E9E5"/>
<dbReference type="STRING" id="646526.A0A1W0E9E5"/>
<keyword evidence="9" id="KW-1185">Reference proteome</keyword>
<evidence type="ECO:0000256" key="5">
    <source>
        <dbReference type="ARBA" id="ARBA00023136"/>
    </source>
</evidence>
<keyword evidence="4 7" id="KW-1133">Transmembrane helix</keyword>
<evidence type="ECO:0000313" key="8">
    <source>
        <dbReference type="EMBL" id="OQS55877.1"/>
    </source>
</evidence>